<keyword evidence="2 13" id="KW-0639">Primosome</keyword>
<evidence type="ECO:0000256" key="6">
    <source>
        <dbReference type="ARBA" id="ARBA00022806"/>
    </source>
</evidence>
<dbReference type="PROSITE" id="PS51199">
    <property type="entry name" value="SF4_HELICASE"/>
    <property type="match status" value="1"/>
</dbReference>
<dbReference type="GO" id="GO:1990077">
    <property type="term" value="C:primosome complex"/>
    <property type="evidence" value="ECO:0007669"/>
    <property type="project" value="UniProtKB-UniRule"/>
</dbReference>
<dbReference type="SUPFAM" id="SSF52540">
    <property type="entry name" value="P-loop containing nucleoside triphosphate hydrolases"/>
    <property type="match status" value="1"/>
</dbReference>
<evidence type="ECO:0000313" key="17">
    <source>
        <dbReference type="Proteomes" id="UP000029578"/>
    </source>
</evidence>
<evidence type="ECO:0000256" key="7">
    <source>
        <dbReference type="ARBA" id="ARBA00022840"/>
    </source>
</evidence>
<comment type="function">
    <text evidence="10 13">The main replicative DNA helicase, it participates in initiation and elongation during chromosome replication. Travels ahead of the DNA replisome, separating dsDNA into templates for DNA synthesis. A processive ATP-dependent 5'-3' DNA helicase it has DNA-dependent ATPase activity.</text>
</comment>
<reference evidence="16 17" key="1">
    <citation type="submission" date="2014-07" db="EMBL/GenBank/DDBJ databases">
        <authorList>
            <person name="McCorrison J."/>
            <person name="Sanka R."/>
            <person name="Torralba M."/>
            <person name="Gillis M."/>
            <person name="Haft D.H."/>
            <person name="Methe B."/>
            <person name="Sutton G."/>
            <person name="Nelson K.E."/>
        </authorList>
    </citation>
    <scope>NUCLEOTIDE SEQUENCE [LARGE SCALE GENOMIC DNA]</scope>
    <source>
        <strain evidence="16 17">DNF00666</strain>
    </source>
</reference>
<dbReference type="GeneID" id="9497536"/>
<dbReference type="SUPFAM" id="SSF48024">
    <property type="entry name" value="N-terminal domain of DnaB helicase"/>
    <property type="match status" value="1"/>
</dbReference>
<feature type="region of interest" description="Disordered" evidence="14">
    <location>
        <begin position="1"/>
        <end position="23"/>
    </location>
</feature>
<keyword evidence="4 13" id="KW-0547">Nucleotide-binding</keyword>
<dbReference type="PANTHER" id="PTHR30153">
    <property type="entry name" value="REPLICATIVE DNA HELICASE DNAB"/>
    <property type="match status" value="1"/>
</dbReference>
<comment type="catalytic activity">
    <reaction evidence="11 13">
        <text>ATP + H2O = ADP + phosphate + H(+)</text>
        <dbReference type="Rhea" id="RHEA:13065"/>
        <dbReference type="ChEBI" id="CHEBI:15377"/>
        <dbReference type="ChEBI" id="CHEBI:15378"/>
        <dbReference type="ChEBI" id="CHEBI:30616"/>
        <dbReference type="ChEBI" id="CHEBI:43474"/>
        <dbReference type="ChEBI" id="CHEBI:456216"/>
        <dbReference type="EC" id="5.6.2.3"/>
    </reaction>
</comment>
<dbReference type="CDD" id="cd00984">
    <property type="entry name" value="DnaB_C"/>
    <property type="match status" value="1"/>
</dbReference>
<dbReference type="GO" id="GO:0043139">
    <property type="term" value="F:5'-3' DNA helicase activity"/>
    <property type="evidence" value="ECO:0007669"/>
    <property type="project" value="UniProtKB-EC"/>
</dbReference>
<dbReference type="GO" id="GO:0006269">
    <property type="term" value="P:DNA replication, synthesis of primer"/>
    <property type="evidence" value="ECO:0007669"/>
    <property type="project" value="UniProtKB-UniRule"/>
</dbReference>
<dbReference type="GO" id="GO:0005524">
    <property type="term" value="F:ATP binding"/>
    <property type="evidence" value="ECO:0007669"/>
    <property type="project" value="UniProtKB-UniRule"/>
</dbReference>
<evidence type="ECO:0000256" key="10">
    <source>
        <dbReference type="ARBA" id="ARBA00044932"/>
    </source>
</evidence>
<evidence type="ECO:0000256" key="11">
    <source>
        <dbReference type="ARBA" id="ARBA00048954"/>
    </source>
</evidence>
<keyword evidence="6 13" id="KW-0347">Helicase</keyword>
<dbReference type="InterPro" id="IPR007694">
    <property type="entry name" value="DNA_helicase_DnaB-like_C"/>
</dbReference>
<gene>
    <name evidence="16" type="ORF">HMPREF0661_01570</name>
</gene>
<name>A0A096DCU5_9BACT</name>
<dbReference type="InterPro" id="IPR016136">
    <property type="entry name" value="DNA_helicase_N/primase_C"/>
</dbReference>
<dbReference type="PANTHER" id="PTHR30153:SF2">
    <property type="entry name" value="REPLICATIVE DNA HELICASE"/>
    <property type="match status" value="1"/>
</dbReference>
<keyword evidence="8 13" id="KW-0238">DNA-binding</keyword>
<evidence type="ECO:0000256" key="4">
    <source>
        <dbReference type="ARBA" id="ARBA00022741"/>
    </source>
</evidence>
<comment type="caution">
    <text evidence="16">The sequence shown here is derived from an EMBL/GenBank/DDBJ whole genome shotgun (WGS) entry which is preliminary data.</text>
</comment>
<evidence type="ECO:0000256" key="9">
    <source>
        <dbReference type="ARBA" id="ARBA00023235"/>
    </source>
</evidence>
<dbReference type="Pfam" id="PF03796">
    <property type="entry name" value="DnaB_C"/>
    <property type="match status" value="1"/>
</dbReference>
<dbReference type="FunFam" id="3.40.50.300:FF:000076">
    <property type="entry name" value="Replicative DNA helicase"/>
    <property type="match status" value="1"/>
</dbReference>
<dbReference type="InterPro" id="IPR007693">
    <property type="entry name" value="DNA_helicase_DnaB-like_N"/>
</dbReference>
<protein>
    <recommendedName>
        <fullName evidence="12 13">Replicative DNA helicase</fullName>
        <ecNumber evidence="12 13">5.6.2.3</ecNumber>
    </recommendedName>
</protein>
<evidence type="ECO:0000256" key="5">
    <source>
        <dbReference type="ARBA" id="ARBA00022801"/>
    </source>
</evidence>
<evidence type="ECO:0000256" key="12">
    <source>
        <dbReference type="NCBIfam" id="TIGR00665"/>
    </source>
</evidence>
<dbReference type="InterPro" id="IPR036185">
    <property type="entry name" value="DNA_heli_DnaB-like_N_sf"/>
</dbReference>
<keyword evidence="5 13" id="KW-0378">Hydrolase</keyword>
<accession>A0A096DCU5</accession>
<keyword evidence="3 13" id="KW-0235">DNA replication</keyword>
<dbReference type="NCBIfam" id="TIGR00665">
    <property type="entry name" value="DnaB"/>
    <property type="match status" value="1"/>
</dbReference>
<evidence type="ECO:0000256" key="13">
    <source>
        <dbReference type="RuleBase" id="RU362085"/>
    </source>
</evidence>
<keyword evidence="7 13" id="KW-0067">ATP-binding</keyword>
<keyword evidence="9" id="KW-0413">Isomerase</keyword>
<evidence type="ECO:0000259" key="15">
    <source>
        <dbReference type="PROSITE" id="PS51199"/>
    </source>
</evidence>
<proteinExistence type="inferred from homology"/>
<dbReference type="RefSeq" id="WP_013265241.1">
    <property type="nucleotide sequence ID" value="NZ_JRNS01000105.1"/>
</dbReference>
<dbReference type="GO" id="GO:0005829">
    <property type="term" value="C:cytosol"/>
    <property type="evidence" value="ECO:0007669"/>
    <property type="project" value="TreeGrafter"/>
</dbReference>
<evidence type="ECO:0000256" key="14">
    <source>
        <dbReference type="SAM" id="MobiDB-lite"/>
    </source>
</evidence>
<dbReference type="GO" id="GO:0016887">
    <property type="term" value="F:ATP hydrolysis activity"/>
    <property type="evidence" value="ECO:0007669"/>
    <property type="project" value="RHEA"/>
</dbReference>
<dbReference type="EC" id="5.6.2.3" evidence="12 13"/>
<dbReference type="FunFam" id="1.10.860.10:FF:000001">
    <property type="entry name" value="Replicative DNA helicase"/>
    <property type="match status" value="1"/>
</dbReference>
<dbReference type="AlphaFoldDB" id="A0A096DCU5"/>
<evidence type="ECO:0000256" key="1">
    <source>
        <dbReference type="ARBA" id="ARBA00008428"/>
    </source>
</evidence>
<feature type="region of interest" description="Disordered" evidence="14">
    <location>
        <begin position="383"/>
        <end position="402"/>
    </location>
</feature>
<feature type="compositionally biased region" description="Basic and acidic residues" evidence="14">
    <location>
        <begin position="384"/>
        <end position="402"/>
    </location>
</feature>
<dbReference type="Gene3D" id="3.40.50.300">
    <property type="entry name" value="P-loop containing nucleotide triphosphate hydrolases"/>
    <property type="match status" value="1"/>
</dbReference>
<sequence length="506" mass="56673">MAERSNNNKSSRRTKQAPIDTTFGHLQPQATDIEKVVLGALMIDKDAFTVVSEIIKPETFYESRHEKIYEAVQSLNLQEKPVDIMTVVEELRHKGTLEEVGGPAYIVELSSNVASSAHIEYHAHILAQKFLARQLIQFASMIETDAFDETVDVDELMQKAEGALFEISQKNMLQDYVQIDSVVEQAHQLLLKAANNKGSLTGVPSGFHDLDKITAGWQASDLVIIAGRPAMGKTSFALSIAKNIAIDYRKPIAFFSLEMNNVQLVNRLISNVCSVPGNKILNGQLTPDEWERFDSNIRKMQGAPIYIDDTPGLSIFELRTKARRLVREHNIEVLMIDYLQLMNANGMRFNSRQEEVSTISRSLKGLAKELNIPILALSQLSRAVEQRDPREGKRPQLSDLRESGAIEQDADMVLFVHRPEYYHILQDDHGNDLHGMAQIIIAKHRKGATGDVLLNFRGEYTRFANPEDLDMAAPMPNDPLGGEIVGSKMNDDPIPPYPSGDMRVPF</sequence>
<feature type="domain" description="SF4 helicase" evidence="15">
    <location>
        <begin position="196"/>
        <end position="470"/>
    </location>
</feature>
<dbReference type="Proteomes" id="UP000029578">
    <property type="component" value="Unassembled WGS sequence"/>
</dbReference>
<dbReference type="EMBL" id="JRNS01000105">
    <property type="protein sequence ID" value="KGF55284.1"/>
    <property type="molecule type" value="Genomic_DNA"/>
</dbReference>
<dbReference type="GO" id="GO:0042802">
    <property type="term" value="F:identical protein binding"/>
    <property type="evidence" value="ECO:0007669"/>
    <property type="project" value="UniProtKB-ARBA"/>
</dbReference>
<dbReference type="Pfam" id="PF00772">
    <property type="entry name" value="DnaB"/>
    <property type="match status" value="1"/>
</dbReference>
<dbReference type="GO" id="GO:0003677">
    <property type="term" value="F:DNA binding"/>
    <property type="evidence" value="ECO:0007669"/>
    <property type="project" value="UniProtKB-UniRule"/>
</dbReference>
<dbReference type="InterPro" id="IPR007692">
    <property type="entry name" value="DNA_helicase_DnaB"/>
</dbReference>
<dbReference type="InterPro" id="IPR027417">
    <property type="entry name" value="P-loop_NTPase"/>
</dbReference>
<comment type="similarity">
    <text evidence="1 13">Belongs to the helicase family. DnaB subfamily.</text>
</comment>
<evidence type="ECO:0000256" key="3">
    <source>
        <dbReference type="ARBA" id="ARBA00022705"/>
    </source>
</evidence>
<dbReference type="Gene3D" id="1.10.860.10">
    <property type="entry name" value="DNAb Helicase, Chain A"/>
    <property type="match status" value="1"/>
</dbReference>
<evidence type="ECO:0000313" key="16">
    <source>
        <dbReference type="EMBL" id="KGF55284.1"/>
    </source>
</evidence>
<evidence type="ECO:0000256" key="8">
    <source>
        <dbReference type="ARBA" id="ARBA00023125"/>
    </source>
</evidence>
<evidence type="ECO:0000256" key="2">
    <source>
        <dbReference type="ARBA" id="ARBA00022515"/>
    </source>
</evidence>
<organism evidence="16 17">
    <name type="scientific">Prevotella melaninogenica DNF00666</name>
    <dbReference type="NCBI Taxonomy" id="1401073"/>
    <lineage>
        <taxon>Bacteria</taxon>
        <taxon>Pseudomonadati</taxon>
        <taxon>Bacteroidota</taxon>
        <taxon>Bacteroidia</taxon>
        <taxon>Bacteroidales</taxon>
        <taxon>Prevotellaceae</taxon>
        <taxon>Prevotella</taxon>
    </lineage>
</organism>